<name>A0AA86TEB8_9FABA</name>
<keyword evidence="9" id="KW-0732">Signal</keyword>
<reference evidence="10" key="1">
    <citation type="submission" date="2023-10" db="EMBL/GenBank/DDBJ databases">
        <authorList>
            <person name="Domelevo Entfellner J.-B."/>
        </authorList>
    </citation>
    <scope>NUCLEOTIDE SEQUENCE</scope>
</reference>
<dbReference type="Gramene" id="rna-AYBTSS11_LOCUS19667">
    <property type="protein sequence ID" value="CAJ1963236.1"/>
    <property type="gene ID" value="gene-AYBTSS11_LOCUS19667"/>
</dbReference>
<dbReference type="Proteomes" id="UP001189624">
    <property type="component" value="Chromosome 6"/>
</dbReference>
<evidence type="ECO:0000256" key="8">
    <source>
        <dbReference type="RuleBase" id="RU004335"/>
    </source>
</evidence>
<feature type="signal peptide" evidence="9">
    <location>
        <begin position="1"/>
        <end position="30"/>
    </location>
</feature>
<dbReference type="EMBL" id="OY731403">
    <property type="protein sequence ID" value="CAJ1963236.1"/>
    <property type="molecule type" value="Genomic_DNA"/>
</dbReference>
<dbReference type="AlphaFoldDB" id="A0AA86TEB8"/>
<evidence type="ECO:0000256" key="4">
    <source>
        <dbReference type="ARBA" id="ARBA00022801"/>
    </source>
</evidence>
<evidence type="ECO:0000256" key="2">
    <source>
        <dbReference type="ARBA" id="ARBA00008773"/>
    </source>
</evidence>
<dbReference type="InterPro" id="IPR017853">
    <property type="entry name" value="GH"/>
</dbReference>
<proteinExistence type="inferred from homology"/>
<evidence type="ECO:0000256" key="3">
    <source>
        <dbReference type="ARBA" id="ARBA00012780"/>
    </source>
</evidence>
<comment type="similarity">
    <text evidence="2 8">Belongs to the glycosyl hydrolase 17 family.</text>
</comment>
<dbReference type="Pfam" id="PF00332">
    <property type="entry name" value="Glyco_hydro_17"/>
    <property type="match status" value="2"/>
</dbReference>
<dbReference type="InterPro" id="IPR044965">
    <property type="entry name" value="Glyco_hydro_17_plant"/>
</dbReference>
<dbReference type="GO" id="GO:0042973">
    <property type="term" value="F:glucan endo-1,3-beta-D-glucosidase activity"/>
    <property type="evidence" value="ECO:0007669"/>
    <property type="project" value="UniProtKB-EC"/>
</dbReference>
<dbReference type="Gene3D" id="3.20.20.80">
    <property type="entry name" value="Glycosidases"/>
    <property type="match status" value="2"/>
</dbReference>
<comment type="catalytic activity">
    <reaction evidence="1">
        <text>Hydrolysis of (1-&gt;3)-beta-D-glucosidic linkages in (1-&gt;3)-beta-D-glucans.</text>
        <dbReference type="EC" id="3.2.1.39"/>
    </reaction>
</comment>
<evidence type="ECO:0000256" key="6">
    <source>
        <dbReference type="ARBA" id="ARBA00033335"/>
    </source>
</evidence>
<organism evidence="10 11">
    <name type="scientific">Sphenostylis stenocarpa</name>
    <dbReference type="NCBI Taxonomy" id="92480"/>
    <lineage>
        <taxon>Eukaryota</taxon>
        <taxon>Viridiplantae</taxon>
        <taxon>Streptophyta</taxon>
        <taxon>Embryophyta</taxon>
        <taxon>Tracheophyta</taxon>
        <taxon>Spermatophyta</taxon>
        <taxon>Magnoliopsida</taxon>
        <taxon>eudicotyledons</taxon>
        <taxon>Gunneridae</taxon>
        <taxon>Pentapetalae</taxon>
        <taxon>rosids</taxon>
        <taxon>fabids</taxon>
        <taxon>Fabales</taxon>
        <taxon>Fabaceae</taxon>
        <taxon>Papilionoideae</taxon>
        <taxon>50 kb inversion clade</taxon>
        <taxon>NPAAA clade</taxon>
        <taxon>indigoferoid/millettioid clade</taxon>
        <taxon>Phaseoleae</taxon>
        <taxon>Sphenostylis</taxon>
    </lineage>
</organism>
<keyword evidence="4" id="KW-0378">Hydrolase</keyword>
<evidence type="ECO:0000313" key="10">
    <source>
        <dbReference type="EMBL" id="CAJ1963236.1"/>
    </source>
</evidence>
<dbReference type="GO" id="GO:0005975">
    <property type="term" value="P:carbohydrate metabolic process"/>
    <property type="evidence" value="ECO:0007669"/>
    <property type="project" value="InterPro"/>
</dbReference>
<gene>
    <name evidence="10" type="ORF">AYBTSS11_LOCUS19667</name>
</gene>
<keyword evidence="11" id="KW-1185">Reference proteome</keyword>
<evidence type="ECO:0000256" key="7">
    <source>
        <dbReference type="ARBA" id="ARBA00033417"/>
    </source>
</evidence>
<keyword evidence="5" id="KW-0326">Glycosidase</keyword>
<evidence type="ECO:0000256" key="5">
    <source>
        <dbReference type="ARBA" id="ARBA00023295"/>
    </source>
</evidence>
<evidence type="ECO:0000256" key="1">
    <source>
        <dbReference type="ARBA" id="ARBA00000382"/>
    </source>
</evidence>
<dbReference type="SUPFAM" id="SSF51445">
    <property type="entry name" value="(Trans)glycosidases"/>
    <property type="match status" value="1"/>
</dbReference>
<dbReference type="EC" id="3.2.1.39" evidence="3"/>
<dbReference type="PANTHER" id="PTHR32227">
    <property type="entry name" value="GLUCAN ENDO-1,3-BETA-GLUCOSIDASE BG1-RELATED-RELATED"/>
    <property type="match status" value="1"/>
</dbReference>
<accession>A0AA86TEB8</accession>
<sequence length="271" mass="30467">MPSLFTPSKTFSLPTLLLLLQLFTINLRSAADAQIGVCYGTMGDNLPSASEVVSLYISNNINRMRIYHPNQDALNALRSSSIELILGVANPDLQGLATSADNAIQWVQTNVLNYWPSVKIKYIAVGNEVSPVGGSSQYTQYVLPAIQNIYQAIRAQSLRDQIKYGMVNTDTRICLMQCWIRFMLQLVMWRFVVSESGWPSDGGFAATYDNADTYLDNLILRAKSGSPRRPSKSTEIYIFAMFDENQKSPEIEKHFGLFFPNKQEKYPFGFS</sequence>
<protein>
    <recommendedName>
        <fullName evidence="3">glucan endo-1,3-beta-D-glucosidase</fullName>
        <ecNumber evidence="3">3.2.1.39</ecNumber>
    </recommendedName>
    <alternativeName>
        <fullName evidence="6">(1-&gt;3)-beta-glucan endohydrolase</fullName>
    </alternativeName>
    <alternativeName>
        <fullName evidence="7">Beta-1,3-endoglucanase</fullName>
    </alternativeName>
</protein>
<feature type="chain" id="PRO_5041727896" description="glucan endo-1,3-beta-D-glucosidase" evidence="9">
    <location>
        <begin position="31"/>
        <end position="271"/>
    </location>
</feature>
<evidence type="ECO:0000256" key="9">
    <source>
        <dbReference type="SAM" id="SignalP"/>
    </source>
</evidence>
<dbReference type="InterPro" id="IPR000490">
    <property type="entry name" value="Glyco_hydro_17"/>
</dbReference>
<evidence type="ECO:0000313" key="11">
    <source>
        <dbReference type="Proteomes" id="UP001189624"/>
    </source>
</evidence>